<name>A0A378MJD1_LISGR</name>
<dbReference type="EMBL" id="UGPG01000001">
    <property type="protein sequence ID" value="STY45522.1"/>
    <property type="molecule type" value="Genomic_DNA"/>
</dbReference>
<organism evidence="1 2">
    <name type="scientific">Listeria grayi</name>
    <name type="common">Listeria murrayi</name>
    <dbReference type="NCBI Taxonomy" id="1641"/>
    <lineage>
        <taxon>Bacteria</taxon>
        <taxon>Bacillati</taxon>
        <taxon>Bacillota</taxon>
        <taxon>Bacilli</taxon>
        <taxon>Bacillales</taxon>
        <taxon>Listeriaceae</taxon>
        <taxon>Listeria</taxon>
    </lineage>
</organism>
<gene>
    <name evidence="1" type="ORF">NCTC10815_02902</name>
</gene>
<evidence type="ECO:0000313" key="2">
    <source>
        <dbReference type="Proteomes" id="UP000254879"/>
    </source>
</evidence>
<dbReference type="Proteomes" id="UP000254879">
    <property type="component" value="Unassembled WGS sequence"/>
</dbReference>
<dbReference type="RefSeq" id="WP_115346359.1">
    <property type="nucleotide sequence ID" value="NZ_UGPG01000001.1"/>
</dbReference>
<accession>A0A378MJD1</accession>
<proteinExistence type="predicted"/>
<evidence type="ECO:0000313" key="1">
    <source>
        <dbReference type="EMBL" id="STY45522.1"/>
    </source>
</evidence>
<sequence>MAIGSIITANDINRGSGDAELIFRGITNVFPVLSIPSYISFSVGFSLSGADLTKNNLLRITIESQDSREEITIFENNIPANSLIGSPEESDSMSLGGNMNMRNVVITNIGLHDVKLKLNEELITQTPIRIVINENVQ</sequence>
<dbReference type="AlphaFoldDB" id="A0A378MJD1"/>
<protein>
    <submittedName>
        <fullName evidence="1">Uncharacterized protein</fullName>
    </submittedName>
</protein>
<reference evidence="1 2" key="1">
    <citation type="submission" date="2018-06" db="EMBL/GenBank/DDBJ databases">
        <authorList>
            <consortium name="Pathogen Informatics"/>
            <person name="Doyle S."/>
        </authorList>
    </citation>
    <scope>NUCLEOTIDE SEQUENCE [LARGE SCALE GENOMIC DNA]</scope>
    <source>
        <strain evidence="2">NCTC 10815</strain>
    </source>
</reference>